<protein>
    <submittedName>
        <fullName evidence="10">Thiamine ABC transporter permease</fullName>
    </submittedName>
</protein>
<dbReference type="PROSITE" id="PS50928">
    <property type="entry name" value="ABC_TM1"/>
    <property type="match status" value="2"/>
</dbReference>
<dbReference type="SUPFAM" id="SSF161098">
    <property type="entry name" value="MetI-like"/>
    <property type="match status" value="2"/>
</dbReference>
<dbReference type="Gene3D" id="1.10.3720.10">
    <property type="entry name" value="MetI-like"/>
    <property type="match status" value="2"/>
</dbReference>
<name>A0AA47LRX9_9GAMM</name>
<comment type="subcellular location">
    <subcellularLocation>
        <location evidence="1">Cell membrane</location>
        <topology evidence="1">Multi-pass membrane protein</topology>
    </subcellularLocation>
</comment>
<dbReference type="GO" id="GO:0005886">
    <property type="term" value="C:plasma membrane"/>
    <property type="evidence" value="ECO:0007669"/>
    <property type="project" value="UniProtKB-SubCell"/>
</dbReference>
<feature type="transmembrane region" description="Helical" evidence="8">
    <location>
        <begin position="410"/>
        <end position="431"/>
    </location>
</feature>
<feature type="domain" description="ABC transmembrane type-1" evidence="9">
    <location>
        <begin position="54"/>
        <end position="268"/>
    </location>
</feature>
<keyword evidence="3" id="KW-1003">Cell membrane</keyword>
<accession>A0AA47LRX9</accession>
<evidence type="ECO:0000259" key="9">
    <source>
        <dbReference type="PROSITE" id="PS50928"/>
    </source>
</evidence>
<dbReference type="InterPro" id="IPR035906">
    <property type="entry name" value="MetI-like_sf"/>
</dbReference>
<evidence type="ECO:0000256" key="1">
    <source>
        <dbReference type="ARBA" id="ARBA00004651"/>
    </source>
</evidence>
<feature type="transmembrane region" description="Helical" evidence="8">
    <location>
        <begin position="60"/>
        <end position="84"/>
    </location>
</feature>
<reference evidence="10" key="1">
    <citation type="submission" date="2022-09" db="EMBL/GenBank/DDBJ databases">
        <authorList>
            <person name="Li Z.-J."/>
        </authorList>
    </citation>
    <scope>NUCLEOTIDE SEQUENCE</scope>
    <source>
        <strain evidence="10">TGB11</strain>
    </source>
</reference>
<gene>
    <name evidence="10" type="ORF">N8M53_05965</name>
</gene>
<evidence type="ECO:0000313" key="11">
    <source>
        <dbReference type="Proteomes" id="UP001164748"/>
    </source>
</evidence>
<keyword evidence="2" id="KW-0813">Transport</keyword>
<feature type="transmembrane region" description="Helical" evidence="8">
    <location>
        <begin position="204"/>
        <end position="224"/>
    </location>
</feature>
<evidence type="ECO:0000313" key="10">
    <source>
        <dbReference type="EMBL" id="WBA09738.1"/>
    </source>
</evidence>
<keyword evidence="6 8" id="KW-0472">Membrane</keyword>
<organism evidence="10 11">
    <name type="scientific">Salinivibrio kushneri</name>
    <dbReference type="NCBI Taxonomy" id="1908198"/>
    <lineage>
        <taxon>Bacteria</taxon>
        <taxon>Pseudomonadati</taxon>
        <taxon>Pseudomonadota</taxon>
        <taxon>Gammaproteobacteria</taxon>
        <taxon>Vibrionales</taxon>
        <taxon>Vibrionaceae</taxon>
        <taxon>Salinivibrio</taxon>
    </lineage>
</organism>
<feature type="transmembrane region" description="Helical" evidence="8">
    <location>
        <begin position="252"/>
        <end position="276"/>
    </location>
</feature>
<feature type="region of interest" description="Disordered" evidence="7">
    <location>
        <begin position="549"/>
        <end position="569"/>
    </location>
</feature>
<evidence type="ECO:0000256" key="4">
    <source>
        <dbReference type="ARBA" id="ARBA00022692"/>
    </source>
</evidence>
<dbReference type="PANTHER" id="PTHR30183:SF6">
    <property type="entry name" value="INNER MEMBRANE ABC TRANSPORTER PERMEASE PROTEIN YNJC"/>
    <property type="match status" value="1"/>
</dbReference>
<evidence type="ECO:0000256" key="2">
    <source>
        <dbReference type="ARBA" id="ARBA00022448"/>
    </source>
</evidence>
<dbReference type="PANTHER" id="PTHR30183">
    <property type="entry name" value="MOLYBDENUM TRANSPORT SYSTEM PERMEASE PROTEIN MODB"/>
    <property type="match status" value="1"/>
</dbReference>
<evidence type="ECO:0000256" key="8">
    <source>
        <dbReference type="SAM" id="Phobius"/>
    </source>
</evidence>
<keyword evidence="4 8" id="KW-0812">Transmembrane</keyword>
<sequence>MARLLFAITLTVCCLPLLPGVGGLFATAFAFLPTLGLTEANFSGWQAVMAWPGLSQSIQLTLISGLGSSLLAVALSFMILQATWQTPIWQKISARLPALLALPHVAFAIGLVLLLSPSGWLFRLLSPLLGDNPVTWALVQDPYVIGLTLALTLKETPFLLLMSLSVLRQIDVSRLTMVSTSLGYNRTATWLKVILPLWLAKMRFPIFAVIAYSLSVVDVAMILGPNTPPTYAVLVWQWFNDPDLALLPRASAGALLLFALCGLALLLFRFLAWLGCQCLNRWQYTGRRHAWLPGKSLWWPVFITPLAIIPVLLMWSFALRWSFPDWLPSRYSLRFWEQELSYVWSLVGNSIVLAVISASVALLFAIGCLERSVNQQRSVPRAVIAIPLLVPQLSILFGIQVAVYSLPGQWHVPATLWAHIFFAFPYVYLALDGPWQQFDMRLMQTARSLGVSAALAWWRIKLPLLLPAIILAWAVGASVSLAQYLPTQLLGAGRINTLTTEAVSLSSGLDRRINGLYGLMQAMLPLIVFALATMLSRIAERRLLPTSTPTFSGAQHHDTVCQPTHHKRA</sequence>
<keyword evidence="5 8" id="KW-1133">Transmembrane helix</keyword>
<feature type="transmembrane region" description="Helical" evidence="8">
    <location>
        <begin position="515"/>
        <end position="535"/>
    </location>
</feature>
<dbReference type="InterPro" id="IPR000515">
    <property type="entry name" value="MetI-like"/>
</dbReference>
<dbReference type="RefSeq" id="WP_269579842.1">
    <property type="nucleotide sequence ID" value="NZ_CP114588.1"/>
</dbReference>
<dbReference type="AlphaFoldDB" id="A0AA47LRX9"/>
<feature type="transmembrane region" description="Helical" evidence="8">
    <location>
        <begin position="381"/>
        <end position="404"/>
    </location>
</feature>
<proteinExistence type="predicted"/>
<feature type="transmembrane region" description="Helical" evidence="8">
    <location>
        <begin position="297"/>
        <end position="323"/>
    </location>
</feature>
<feature type="transmembrane region" description="Helical" evidence="8">
    <location>
        <begin position="343"/>
        <end position="369"/>
    </location>
</feature>
<feature type="transmembrane region" description="Helical" evidence="8">
    <location>
        <begin position="464"/>
        <end position="485"/>
    </location>
</feature>
<dbReference type="GO" id="GO:0055085">
    <property type="term" value="P:transmembrane transport"/>
    <property type="evidence" value="ECO:0007669"/>
    <property type="project" value="InterPro"/>
</dbReference>
<evidence type="ECO:0000256" key="7">
    <source>
        <dbReference type="SAM" id="MobiDB-lite"/>
    </source>
</evidence>
<evidence type="ECO:0000256" key="5">
    <source>
        <dbReference type="ARBA" id="ARBA00022989"/>
    </source>
</evidence>
<dbReference type="CDD" id="cd06261">
    <property type="entry name" value="TM_PBP2"/>
    <property type="match status" value="1"/>
</dbReference>
<feature type="domain" description="ABC transmembrane type-1" evidence="9">
    <location>
        <begin position="347"/>
        <end position="532"/>
    </location>
</feature>
<dbReference type="EMBL" id="CP114588">
    <property type="protein sequence ID" value="WBA09738.1"/>
    <property type="molecule type" value="Genomic_DNA"/>
</dbReference>
<evidence type="ECO:0000256" key="6">
    <source>
        <dbReference type="ARBA" id="ARBA00023136"/>
    </source>
</evidence>
<evidence type="ECO:0000256" key="3">
    <source>
        <dbReference type="ARBA" id="ARBA00022475"/>
    </source>
</evidence>
<dbReference type="Proteomes" id="UP001164748">
    <property type="component" value="Chromosome"/>
</dbReference>
<feature type="transmembrane region" description="Helical" evidence="8">
    <location>
        <begin position="142"/>
        <end position="167"/>
    </location>
</feature>
<feature type="transmembrane region" description="Helical" evidence="8">
    <location>
        <begin position="96"/>
        <end position="122"/>
    </location>
</feature>